<organism evidence="8 9">
    <name type="scientific">Bdellovibrio bacteriovorus</name>
    <dbReference type="NCBI Taxonomy" id="959"/>
    <lineage>
        <taxon>Bacteria</taxon>
        <taxon>Pseudomonadati</taxon>
        <taxon>Bdellovibrionota</taxon>
        <taxon>Bdellovibrionia</taxon>
        <taxon>Bdellovibrionales</taxon>
        <taxon>Pseudobdellovibrionaceae</taxon>
        <taxon>Bdellovibrio</taxon>
    </lineage>
</organism>
<dbReference type="EMBL" id="LUKD01000008">
    <property type="protein sequence ID" value="KYG62853.1"/>
    <property type="molecule type" value="Genomic_DNA"/>
</dbReference>
<evidence type="ECO:0000256" key="3">
    <source>
        <dbReference type="ARBA" id="ARBA00022490"/>
    </source>
</evidence>
<dbReference type="Proteomes" id="UP000075799">
    <property type="component" value="Unassembled WGS sequence"/>
</dbReference>
<evidence type="ECO:0000313" key="8">
    <source>
        <dbReference type="EMBL" id="KYG62853.1"/>
    </source>
</evidence>
<evidence type="ECO:0000256" key="5">
    <source>
        <dbReference type="ARBA" id="ARBA00023273"/>
    </source>
</evidence>
<evidence type="ECO:0000259" key="7">
    <source>
        <dbReference type="Pfam" id="PF22544"/>
    </source>
</evidence>
<dbReference type="Pfam" id="PF22544">
    <property type="entry name" value="HYDIN_VesB_CFA65-like_Ig"/>
    <property type="match status" value="1"/>
</dbReference>
<evidence type="ECO:0000256" key="4">
    <source>
        <dbReference type="ARBA" id="ARBA00023069"/>
    </source>
</evidence>
<gene>
    <name evidence="8" type="ORF">AZI87_16420</name>
</gene>
<reference evidence="8 9" key="1">
    <citation type="submission" date="2016-03" db="EMBL/GenBank/DDBJ databases">
        <authorList>
            <person name="Ploux O."/>
        </authorList>
    </citation>
    <scope>NUCLEOTIDE SEQUENCE [LARGE SCALE GENOMIC DNA]</scope>
    <source>
        <strain evidence="8 9">EC13</strain>
    </source>
</reference>
<feature type="chain" id="PRO_5007834432" description="HYDIN/VesB/CFA65-like Ig-like domain-containing protein" evidence="6">
    <location>
        <begin position="20"/>
        <end position="137"/>
    </location>
</feature>
<keyword evidence="3" id="KW-0963">Cytoplasm</keyword>
<name>A0A162FZC4_BDEBC</name>
<dbReference type="OrthoDB" id="337900at2"/>
<comment type="subcellular location">
    <subcellularLocation>
        <location evidence="1">Cell projection</location>
        <location evidence="1">Cilium</location>
    </subcellularLocation>
    <subcellularLocation>
        <location evidence="2">Cytoplasm</location>
    </subcellularLocation>
</comment>
<evidence type="ECO:0000256" key="1">
    <source>
        <dbReference type="ARBA" id="ARBA00004138"/>
    </source>
</evidence>
<feature type="domain" description="HYDIN/VesB/CFA65-like Ig-like" evidence="7">
    <location>
        <begin position="33"/>
        <end position="121"/>
    </location>
</feature>
<keyword evidence="6" id="KW-0732">Signal</keyword>
<evidence type="ECO:0000313" key="9">
    <source>
        <dbReference type="Proteomes" id="UP000075799"/>
    </source>
</evidence>
<protein>
    <recommendedName>
        <fullName evidence="7">HYDIN/VesB/CFA65-like Ig-like domain-containing protein</fullName>
    </recommendedName>
</protein>
<dbReference type="AlphaFoldDB" id="A0A162FZC4"/>
<feature type="signal peptide" evidence="6">
    <location>
        <begin position="1"/>
        <end position="19"/>
    </location>
</feature>
<dbReference type="RefSeq" id="WP_063209262.1">
    <property type="nucleotide sequence ID" value="NZ_LUKD01000008.1"/>
</dbReference>
<proteinExistence type="predicted"/>
<keyword evidence="4" id="KW-0969">Cilium</keyword>
<evidence type="ECO:0000256" key="2">
    <source>
        <dbReference type="ARBA" id="ARBA00004496"/>
    </source>
</evidence>
<evidence type="ECO:0000256" key="6">
    <source>
        <dbReference type="SAM" id="SignalP"/>
    </source>
</evidence>
<dbReference type="Gene3D" id="2.60.40.10">
    <property type="entry name" value="Immunoglobulins"/>
    <property type="match status" value="1"/>
</dbReference>
<comment type="caution">
    <text evidence="8">The sequence shown here is derived from an EMBL/GenBank/DDBJ whole genome shotgun (WGS) entry which is preliminary data.</text>
</comment>
<accession>A0A162FZC4</accession>
<dbReference type="GO" id="GO:0005737">
    <property type="term" value="C:cytoplasm"/>
    <property type="evidence" value="ECO:0007669"/>
    <property type="project" value="UniProtKB-SubCell"/>
</dbReference>
<keyword evidence="5" id="KW-0966">Cell projection</keyword>
<sequence length="137" mass="14791">MKALLFAFLTTLAVSSAHAEEINPVGGTEVIYMGLGSAPYNGTARGSLQLKNTGDQDITKIVWDIKGMGFSAQDNCPTVLKPGKSCQIFVTYWNTFAGPASGTLLVWTSDKNYRVNLSAYGQEPIRPPNPPVPPRFP</sequence>
<dbReference type="InterPro" id="IPR013783">
    <property type="entry name" value="Ig-like_fold"/>
</dbReference>
<dbReference type="InterPro" id="IPR053879">
    <property type="entry name" value="HYDIN_VesB_CFA65-like_Ig"/>
</dbReference>